<organism evidence="1 2">
    <name type="scientific">Ciceribacter naphthalenivorans</name>
    <dbReference type="NCBI Taxonomy" id="1118451"/>
    <lineage>
        <taxon>Bacteria</taxon>
        <taxon>Pseudomonadati</taxon>
        <taxon>Pseudomonadota</taxon>
        <taxon>Alphaproteobacteria</taxon>
        <taxon>Hyphomicrobiales</taxon>
        <taxon>Rhizobiaceae</taxon>
        <taxon>Ciceribacter</taxon>
    </lineage>
</organism>
<comment type="caution">
    <text evidence="1">The sequence shown here is derived from an EMBL/GenBank/DDBJ whole genome shotgun (WGS) entry which is preliminary data.</text>
</comment>
<evidence type="ECO:0000313" key="1">
    <source>
        <dbReference type="EMBL" id="GEO84340.1"/>
    </source>
</evidence>
<accession>A0A512HG28</accession>
<proteinExistence type="predicted"/>
<protein>
    <submittedName>
        <fullName evidence="1">Uncharacterized protein</fullName>
    </submittedName>
</protein>
<keyword evidence="2" id="KW-1185">Reference proteome</keyword>
<gene>
    <name evidence="1" type="ORF">RNA01_12720</name>
</gene>
<dbReference type="EMBL" id="BJZP01000004">
    <property type="protein sequence ID" value="GEO84340.1"/>
    <property type="molecule type" value="Genomic_DNA"/>
</dbReference>
<reference evidence="1 2" key="1">
    <citation type="submission" date="2019-07" db="EMBL/GenBank/DDBJ databases">
        <title>Whole genome shotgun sequence of Rhizobium naphthalenivorans NBRC 107585.</title>
        <authorList>
            <person name="Hosoyama A."/>
            <person name="Uohara A."/>
            <person name="Ohji S."/>
            <person name="Ichikawa N."/>
        </authorList>
    </citation>
    <scope>NUCLEOTIDE SEQUENCE [LARGE SCALE GENOMIC DNA]</scope>
    <source>
        <strain evidence="1 2">NBRC 107585</strain>
    </source>
</reference>
<dbReference type="AlphaFoldDB" id="A0A512HG28"/>
<dbReference type="Proteomes" id="UP000321717">
    <property type="component" value="Unassembled WGS sequence"/>
</dbReference>
<evidence type="ECO:0000313" key="2">
    <source>
        <dbReference type="Proteomes" id="UP000321717"/>
    </source>
</evidence>
<sequence length="56" mass="6257">MAEIIRIKDRLSPIARTGRCDGAVAKVLLFTGIRYERRDPAEARLPALPRPKGGKR</sequence>
<dbReference type="RefSeq" id="WP_235916456.1">
    <property type="nucleotide sequence ID" value="NZ_BJZP01000004.1"/>
</dbReference>
<name>A0A512HG28_9HYPH</name>